<evidence type="ECO:0000256" key="1">
    <source>
        <dbReference type="SAM" id="MobiDB-lite"/>
    </source>
</evidence>
<evidence type="ECO:0000313" key="2">
    <source>
        <dbReference type="EMBL" id="KAG6777645.1"/>
    </source>
</evidence>
<feature type="region of interest" description="Disordered" evidence="1">
    <location>
        <begin position="1076"/>
        <end position="1095"/>
    </location>
</feature>
<proteinExistence type="predicted"/>
<comment type="caution">
    <text evidence="2">The sequence shown here is derived from an EMBL/GenBank/DDBJ whole genome shotgun (WGS) entry which is preliminary data.</text>
</comment>
<feature type="compositionally biased region" description="Basic residues" evidence="1">
    <location>
        <begin position="1140"/>
        <end position="1152"/>
    </location>
</feature>
<feature type="compositionally biased region" description="Polar residues" evidence="1">
    <location>
        <begin position="1129"/>
        <end position="1139"/>
    </location>
</feature>
<name>A0A8X7ZZ27_POPTO</name>
<reference evidence="2" key="1">
    <citation type="journal article" date="2020" name="bioRxiv">
        <title>Hybrid origin of Populus tomentosa Carr. identified through genome sequencing and phylogenomic analysis.</title>
        <authorList>
            <person name="An X."/>
            <person name="Gao K."/>
            <person name="Chen Z."/>
            <person name="Li J."/>
            <person name="Yang X."/>
            <person name="Yang X."/>
            <person name="Zhou J."/>
            <person name="Guo T."/>
            <person name="Zhao T."/>
            <person name="Huang S."/>
            <person name="Miao D."/>
            <person name="Khan W.U."/>
            <person name="Rao P."/>
            <person name="Ye M."/>
            <person name="Lei B."/>
            <person name="Liao W."/>
            <person name="Wang J."/>
            <person name="Ji L."/>
            <person name="Li Y."/>
            <person name="Guo B."/>
            <person name="Mustafa N.S."/>
            <person name="Li S."/>
            <person name="Yun Q."/>
            <person name="Keller S.R."/>
            <person name="Mao J."/>
            <person name="Zhang R."/>
            <person name="Strauss S.H."/>
        </authorList>
    </citation>
    <scope>NUCLEOTIDE SEQUENCE</scope>
    <source>
        <strain evidence="2">GM15</strain>
        <tissue evidence="2">Leaf</tissue>
    </source>
</reference>
<organism evidence="2 3">
    <name type="scientific">Populus tomentosa</name>
    <name type="common">Chinese white poplar</name>
    <dbReference type="NCBI Taxonomy" id="118781"/>
    <lineage>
        <taxon>Eukaryota</taxon>
        <taxon>Viridiplantae</taxon>
        <taxon>Streptophyta</taxon>
        <taxon>Embryophyta</taxon>
        <taxon>Tracheophyta</taxon>
        <taxon>Spermatophyta</taxon>
        <taxon>Magnoliopsida</taxon>
        <taxon>eudicotyledons</taxon>
        <taxon>Gunneridae</taxon>
        <taxon>Pentapetalae</taxon>
        <taxon>rosids</taxon>
        <taxon>fabids</taxon>
        <taxon>Malpighiales</taxon>
        <taxon>Salicaceae</taxon>
        <taxon>Saliceae</taxon>
        <taxon>Populus</taxon>
    </lineage>
</organism>
<dbReference type="PANTHER" id="PTHR33167">
    <property type="entry name" value="TRANSCRIPTION FACTOR, PUTATIVE (DUF863)-RELATED"/>
    <property type="match status" value="1"/>
</dbReference>
<dbReference type="EMBL" id="JAAWWB010000008">
    <property type="protein sequence ID" value="KAG6777645.1"/>
    <property type="molecule type" value="Genomic_DNA"/>
</dbReference>
<sequence>MSLNKFEVINLVWMDRLTKIQVFFEFELKFCYGVVEDAAIYKLESQASVWKNLKKTGVQIINNAGMLVYWNFNHYMVMYSYEALQSVTFEMGVECFNGSAHLKTLSMQNTFGTLAVTLTTTTGSLKDTQHNIWLGTLATREKLLTDSETEHDIHVFAEMGTEFLYKMYIPGYHSTRDLDDSSGDARWPSHHENKAFGQYHDMLAAKPEIDRYSGYDKEHLRQTILRHENTFKHQVHELHRLHKIQMDIMNEVRSKQSVICLDHVGTLQSNPFAFPHEGDRRRCHNPSLPLVAMNCHIPSASGADSVQSHFGSINVRNMQSGCGSTHDGSRLKNEYKHKKLQSRLFDLELPGDKYINDEDDARGAFVGSGVETHPPNWNCNVTYKKNCNMSTPSSVYSGCNGDAFSSIIHLRRTRGFTDLNEPFKVEEAHGTISFDTLGKATYSKEEIQGRDLSAKSCSGFQCLAKEVSQRHKEKDEGISQCNQHLDKEWGKKGRPPLNFNPGHISSRTFNRTFYGEYLPTQSESLHVGCMKAHEPDQNKPEQLRKKTIFGVEISNRNHDASVMFSDTLLQPPAPLSNVVNSESSSISSWKKPPASSRRNAICVQGNPCFNTFPESNKSSATLIHCREVSTDWSIVNEKVDFVAGPGVELSYKNDLCFVSQLQSKEKRVYHASAGHLNGHSASYSASELAPQHRPPNNPRGSGWLDNIKSAEEVNLNAVLPKCCPNEAISDSNLISIGIQRKEEIPLGGLSWLRAISPCEGNSSVEMLDSQKVNLDSLQRKYAELFACDSGTMKGLNQNFIQDSSSATNAHDAKDGRIGGDCSSNRKILGVPIFEKHTSKDQPSASSGLKPSCCVSETNDASFIKGGLLRTDLNQDPMESESVETQNTKILNAERHSVDCRASLRHPIDLNVRVTEEEAQVSICSPRTKDEIAIEIDLEAPVVLENEIDIISGGEFLESKFKEPFQSITDESKDFRGGFLMAAAEALVSISSSGACKFQDDAPCHDSLQWFTEMVSLYEGYIENDVGSISVHENITDCEDPKSDVVDFFEYMTLNLTETVVEEHNFEPMVLESIKDETSLPRRPRRGQARRGKHRKDFQRDVLPGLVCLSRNDVTEDLQMIEGLITATGGTWRSGLSQRNSPKRKAGRGRKRAATTAASPIVTAVSLPQTQQPDCGELGLEVTGWGKRTRRPPRPRYPINNP</sequence>
<feature type="compositionally biased region" description="Basic residues" evidence="1">
    <location>
        <begin position="1081"/>
        <end position="1095"/>
    </location>
</feature>
<dbReference type="AlphaFoldDB" id="A0A8X7ZZ27"/>
<dbReference type="PANTHER" id="PTHR33167:SF70">
    <property type="entry name" value="DUF3741 DOMAIN-CONTAINING PROTEIN"/>
    <property type="match status" value="1"/>
</dbReference>
<protein>
    <submittedName>
        <fullName evidence="2">Uncharacterized protein</fullName>
    </submittedName>
</protein>
<dbReference type="Proteomes" id="UP000886885">
    <property type="component" value="Chromosome 4D"/>
</dbReference>
<evidence type="ECO:0000313" key="3">
    <source>
        <dbReference type="Proteomes" id="UP000886885"/>
    </source>
</evidence>
<keyword evidence="3" id="KW-1185">Reference proteome</keyword>
<gene>
    <name evidence="2" type="ORF">POTOM_017471</name>
</gene>
<accession>A0A8X7ZZ27</accession>
<feature type="region of interest" description="Disordered" evidence="1">
    <location>
        <begin position="682"/>
        <end position="702"/>
    </location>
</feature>
<dbReference type="Pfam" id="PF05904">
    <property type="entry name" value="DUF863"/>
    <property type="match status" value="1"/>
</dbReference>
<feature type="region of interest" description="Disordered" evidence="1">
    <location>
        <begin position="1129"/>
        <end position="1201"/>
    </location>
</feature>
<dbReference type="InterPro" id="IPR008581">
    <property type="entry name" value="DUF863_pln"/>
</dbReference>
<dbReference type="OrthoDB" id="630817at2759"/>